<evidence type="ECO:0000259" key="7">
    <source>
        <dbReference type="PROSITE" id="PS50157"/>
    </source>
</evidence>
<dbReference type="InterPro" id="IPR036236">
    <property type="entry name" value="Znf_C2H2_sf"/>
</dbReference>
<dbReference type="Pfam" id="PF24883">
    <property type="entry name" value="NPHP3_N"/>
    <property type="match status" value="1"/>
</dbReference>
<evidence type="ECO:0000256" key="6">
    <source>
        <dbReference type="SAM" id="Coils"/>
    </source>
</evidence>
<feature type="coiled-coil region" evidence="6">
    <location>
        <begin position="216"/>
        <end position="250"/>
    </location>
</feature>
<dbReference type="EMBL" id="KN846993">
    <property type="protein sequence ID" value="KIW90468.1"/>
    <property type="molecule type" value="Genomic_DNA"/>
</dbReference>
<name>A0A0D2HB58_CLAB1</name>
<keyword evidence="4" id="KW-0862">Zinc</keyword>
<gene>
    <name evidence="8" type="ORF">Z519_09114</name>
</gene>
<dbReference type="InterPro" id="IPR054471">
    <property type="entry name" value="GPIID_WHD"/>
</dbReference>
<keyword evidence="1" id="KW-0479">Metal-binding</keyword>
<dbReference type="InterPro" id="IPR056884">
    <property type="entry name" value="NPHP3-like_N"/>
</dbReference>
<evidence type="ECO:0000256" key="2">
    <source>
        <dbReference type="ARBA" id="ARBA00022737"/>
    </source>
</evidence>
<dbReference type="InterPro" id="IPR056125">
    <property type="entry name" value="DUF7708"/>
</dbReference>
<dbReference type="SMART" id="SM00355">
    <property type="entry name" value="ZnF_C2H2"/>
    <property type="match status" value="4"/>
</dbReference>
<dbReference type="RefSeq" id="XP_016617137.1">
    <property type="nucleotide sequence ID" value="XM_016766839.1"/>
</dbReference>
<dbReference type="PROSITE" id="PS00028">
    <property type="entry name" value="ZINC_FINGER_C2H2_1"/>
    <property type="match status" value="2"/>
</dbReference>
<dbReference type="Gene3D" id="3.40.50.300">
    <property type="entry name" value="P-loop containing nucleotide triphosphate hydrolases"/>
    <property type="match status" value="1"/>
</dbReference>
<evidence type="ECO:0000256" key="5">
    <source>
        <dbReference type="PROSITE-ProRule" id="PRU00042"/>
    </source>
</evidence>
<dbReference type="InterPro" id="IPR027417">
    <property type="entry name" value="P-loop_NTPase"/>
</dbReference>
<protein>
    <recommendedName>
        <fullName evidence="7">C2H2-type domain-containing protein</fullName>
    </recommendedName>
</protein>
<evidence type="ECO:0000313" key="9">
    <source>
        <dbReference type="Proteomes" id="UP000053789"/>
    </source>
</evidence>
<dbReference type="AlphaFoldDB" id="A0A0D2HB58"/>
<dbReference type="PROSITE" id="PS50157">
    <property type="entry name" value="ZINC_FINGER_C2H2_2"/>
    <property type="match status" value="2"/>
</dbReference>
<keyword evidence="9" id="KW-1185">Reference proteome</keyword>
<dbReference type="Pfam" id="PF22939">
    <property type="entry name" value="WHD_GPIID"/>
    <property type="match status" value="1"/>
</dbReference>
<dbReference type="InterPro" id="IPR013087">
    <property type="entry name" value="Znf_C2H2_type"/>
</dbReference>
<organism evidence="8 9">
    <name type="scientific">Cladophialophora bantiana (strain ATCC 10958 / CBS 173.52 / CDC B-1940 / NIH 8579)</name>
    <name type="common">Xylohypha bantiana</name>
    <dbReference type="NCBI Taxonomy" id="1442370"/>
    <lineage>
        <taxon>Eukaryota</taxon>
        <taxon>Fungi</taxon>
        <taxon>Dikarya</taxon>
        <taxon>Ascomycota</taxon>
        <taxon>Pezizomycotina</taxon>
        <taxon>Eurotiomycetes</taxon>
        <taxon>Chaetothyriomycetidae</taxon>
        <taxon>Chaetothyriales</taxon>
        <taxon>Herpotrichiellaceae</taxon>
        <taxon>Cladophialophora</taxon>
    </lineage>
</organism>
<dbReference type="Gene3D" id="3.30.160.60">
    <property type="entry name" value="Classic Zinc Finger"/>
    <property type="match status" value="2"/>
</dbReference>
<dbReference type="PANTHER" id="PTHR10039">
    <property type="entry name" value="AMELOGENIN"/>
    <property type="match status" value="1"/>
</dbReference>
<dbReference type="Pfam" id="PF24809">
    <property type="entry name" value="DUF7708"/>
    <property type="match status" value="1"/>
</dbReference>
<keyword evidence="3 5" id="KW-0863">Zinc-finger</keyword>
<dbReference type="PANTHER" id="PTHR10039:SF14">
    <property type="entry name" value="NACHT DOMAIN-CONTAINING PROTEIN"/>
    <property type="match status" value="1"/>
</dbReference>
<accession>A0A0D2HB58</accession>
<dbReference type="FunFam" id="3.30.160.60:FF:000218">
    <property type="entry name" value="Zinc finger protein 10"/>
    <property type="match status" value="1"/>
</dbReference>
<dbReference type="Proteomes" id="UP000053789">
    <property type="component" value="Unassembled WGS sequence"/>
</dbReference>
<feature type="domain" description="C2H2-type" evidence="7">
    <location>
        <begin position="935"/>
        <end position="961"/>
    </location>
</feature>
<dbReference type="SUPFAM" id="SSF57667">
    <property type="entry name" value="beta-beta-alpha zinc fingers"/>
    <property type="match status" value="1"/>
</dbReference>
<dbReference type="HOGENOM" id="CLU_002406_3_0_1"/>
<feature type="domain" description="C2H2-type" evidence="7">
    <location>
        <begin position="907"/>
        <end position="934"/>
    </location>
</feature>
<keyword evidence="6" id="KW-0175">Coiled coil</keyword>
<evidence type="ECO:0000313" key="8">
    <source>
        <dbReference type="EMBL" id="KIW90468.1"/>
    </source>
</evidence>
<proteinExistence type="predicted"/>
<sequence length="961" mass="111416">MSAPTQATSAGPGAFEVALTKFKSHLDGKQLQSFKVTTLRDVEAALAEIQNRQTAQRELRNLTRIRRFLDAMEQFGNVVEVFTNTSDIVAFIWGPLKFLLQVSSTWANSLDRILEAYEQIGEALPLLEQYESLFTKCPKMQKVLVMMYTDILDFHLPAVSFLNRSKWRQFFRSSWGDFRSKFEGILRNLERHRRLIESQFILLQASEHEKHRTDNIQTVEEEIRKVQQEVRVAQEKLQRAEEDRRADQLRAVRVWIAGTPISDYHALALKAREDYPQTGLWVTQHPKVSSWLTDDIPRSSILWMHGIPGAGKTTLASIIIEACRKQQQAQTAYFYCRHDDSEGTTCGKILKGLLAHQVDWYPDLVPYFHEQRQRSLEAVLTSDNAAKPLFETVSGEGKRQYIVVDGLDECQMPERKSILKILTDLVNQIDAKEPSKLRVLIISQEEPDIRRALSSADEFLIKREDNSQDIRTFVQAWTAKIQTKFDLSDDDSSLLTWLTCRNAAGQFLFAKLVMEYLYQQPTRERLEKEVKFEAFPKELAEVYDRIIKRIKSRLGENEWDFVQQFLGWMTCAARPLKWHEIQGAMSISLDEQEVNKKRRSPESAHEYCGPLVTECDNRVILVHGTAKRYIAESKHIDLLAVECRLASLCLEYLAFPCFDGDDLEAYILNGSYAFADYAVAKWMYHFKKILGQLASNVDAIQFEMYETVVQELWEAVEKITEQYKFDLQASRTEAEGMQLNVFRLEPGVCRVLAAFEGAEEVFLSLWTHIKLHEIKGSEKRNEISLERLRTAMDKIRTSLEELSKNKTLTPKDRKELESYYSSKFFRCPKVTCYYFHEGFTDGKSRKKHVNRHDRPFQCDQVDCTGADLGFGSKKELENHMQNFHADAEMKALLFKETKPATSSRAKYPCGECEKSFVRKSILRDHERVHKGEKPYECARCGKAFARKNDCKRHEKIHEHRR</sequence>
<evidence type="ECO:0000256" key="4">
    <source>
        <dbReference type="ARBA" id="ARBA00022833"/>
    </source>
</evidence>
<dbReference type="VEuPathDB" id="FungiDB:Z519_09114"/>
<reference evidence="8" key="1">
    <citation type="submission" date="2015-01" db="EMBL/GenBank/DDBJ databases">
        <title>The Genome Sequence of Cladophialophora bantiana CBS 173.52.</title>
        <authorList>
            <consortium name="The Broad Institute Genomics Platform"/>
            <person name="Cuomo C."/>
            <person name="de Hoog S."/>
            <person name="Gorbushina A."/>
            <person name="Stielow B."/>
            <person name="Teixiera M."/>
            <person name="Abouelleil A."/>
            <person name="Chapman S.B."/>
            <person name="Priest M."/>
            <person name="Young S.K."/>
            <person name="Wortman J."/>
            <person name="Nusbaum C."/>
            <person name="Birren B."/>
        </authorList>
    </citation>
    <scope>NUCLEOTIDE SEQUENCE [LARGE SCALE GENOMIC DNA]</scope>
    <source>
        <strain evidence="8">CBS 173.52</strain>
    </source>
</reference>
<dbReference type="FunFam" id="3.30.160.60:FF:000038">
    <property type="entry name" value="Zinc finger protein 624"/>
    <property type="match status" value="1"/>
</dbReference>
<dbReference type="OrthoDB" id="21416at2759"/>
<dbReference type="GeneID" id="27702042"/>
<keyword evidence="2" id="KW-0677">Repeat</keyword>
<evidence type="ECO:0000256" key="1">
    <source>
        <dbReference type="ARBA" id="ARBA00022723"/>
    </source>
</evidence>
<dbReference type="SUPFAM" id="SSF52540">
    <property type="entry name" value="P-loop containing nucleoside triphosphate hydrolases"/>
    <property type="match status" value="1"/>
</dbReference>
<evidence type="ECO:0000256" key="3">
    <source>
        <dbReference type="ARBA" id="ARBA00022771"/>
    </source>
</evidence>
<dbReference type="GO" id="GO:0008270">
    <property type="term" value="F:zinc ion binding"/>
    <property type="evidence" value="ECO:0007669"/>
    <property type="project" value="UniProtKB-KW"/>
</dbReference>